<dbReference type="EMBL" id="ALWO02000002">
    <property type="protein sequence ID" value="EPA00594.1"/>
    <property type="molecule type" value="Genomic_DNA"/>
</dbReference>
<gene>
    <name evidence="1" type="ORF">A33Q_0067</name>
</gene>
<keyword evidence="2" id="KW-1185">Reference proteome</keyword>
<protein>
    <submittedName>
        <fullName evidence="1">Uncharacterized protein</fullName>
    </submittedName>
</protein>
<comment type="caution">
    <text evidence="1">The sequence shown here is derived from an EMBL/GenBank/DDBJ whole genome shotgun (WGS) entry which is preliminary data.</text>
</comment>
<reference evidence="1 2" key="1">
    <citation type="journal article" date="2013" name="Genome Announc.">
        <title>Draft Genome Sequence of Indibacter alkaliphilus Strain LW1T, Isolated from Lonar Lake, a Haloalkaline Lake in the Buldana District of Maharashtra, India.</title>
        <authorList>
            <person name="Singh A."/>
            <person name="Kumar Jangir P."/>
            <person name="Sharma R."/>
            <person name="Singh A."/>
            <person name="Kumar Pinnaka A."/>
            <person name="Shivaji S."/>
        </authorList>
    </citation>
    <scope>NUCLEOTIDE SEQUENCE [LARGE SCALE GENOMIC DNA]</scope>
    <source>
        <strain evidence="2">CCUG 57479 / KCTC 22604 / LW1</strain>
    </source>
</reference>
<dbReference type="AlphaFoldDB" id="S2EE23"/>
<sequence>MLNQNFGRIEMKKYLSLIIFFLICLAIQSQTLPNESVHVHVSKSLLITGESIRFRTWVQSETGPAFSKIAYAELIDRNSNAVAQVIFPLENGSGENYLLIPNTLESDHYIFRVYTRTSPYLGQEGIYNQFVTIINPKLPPGQAADQVTKNTYSSIEHSFKTIDLIETGISTSFDLPLDNFPKSEKNTFSIAFKNPFLPKNQKGFFRKEIYQHISQVNNLIPEPYGHIIHAKTLDYPIDTTETFFLSSHGNQSVLNSSKPDMERNLYFELGPLKDYNFLIAQSEKQEKQLNFSPQSPFAAFEFKNDFHFPTLILEEKDKELLQKLIVAGKSESYFTEEEIQEFLPIATGFVADRTYLLDDYTRFENLEVTLKEYVPEVLVRRQSRKMVLKVLDKPTAGVFQENPLVLIDAMPIFDVDKFGKMDPKGLKKLEVLSREFFLNKDRFAGVVSFSSFENDFGGFELPENALYLNYWPVQAPKKYISPHLIKIPKPDHFPDFRTKLYWSSDFDIHTQKTFYASRVHGEFELVYSYFDENGTWQQIRGTLNVSE</sequence>
<evidence type="ECO:0000313" key="1">
    <source>
        <dbReference type="EMBL" id="EPA00594.1"/>
    </source>
</evidence>
<dbReference type="Proteomes" id="UP000006073">
    <property type="component" value="Unassembled WGS sequence"/>
</dbReference>
<dbReference type="STRING" id="1189612.A33Q_0067"/>
<organism evidence="1 2">
    <name type="scientific">Indibacter alkaliphilus (strain CCUG 57479 / KCTC 22604 / LW1)</name>
    <dbReference type="NCBI Taxonomy" id="1189612"/>
    <lineage>
        <taxon>Bacteria</taxon>
        <taxon>Pseudomonadati</taxon>
        <taxon>Bacteroidota</taxon>
        <taxon>Cytophagia</taxon>
        <taxon>Cytophagales</taxon>
        <taxon>Cyclobacteriaceae</taxon>
    </lineage>
</organism>
<evidence type="ECO:0000313" key="2">
    <source>
        <dbReference type="Proteomes" id="UP000006073"/>
    </source>
</evidence>
<accession>S2EE23</accession>
<dbReference type="eggNOG" id="COG2373">
    <property type="taxonomic scope" value="Bacteria"/>
</dbReference>
<proteinExistence type="predicted"/>
<name>S2EE23_INDAL</name>